<reference evidence="10 11" key="2">
    <citation type="journal article" date="2015" name="Eukaryot. Cell">
        <title>Genetic mapping reveals that sinefungin resistance in Toxoplasma gondii is controlled by a putative amino acid transporter locus that can be used as a negative selectable marker.</title>
        <authorList>
            <person name="Behnke M.S."/>
            <person name="Khan A."/>
            <person name="Sibley L.D."/>
        </authorList>
    </citation>
    <scope>NUCLEOTIDE SEQUENCE [LARGE SCALE GENOMIC DNA]</scope>
    <source>
        <strain evidence="10 11">VAND</strain>
    </source>
</reference>
<organism evidence="10 11">
    <name type="scientific">Toxoplasma gondii VAND</name>
    <dbReference type="NCBI Taxonomy" id="933077"/>
    <lineage>
        <taxon>Eukaryota</taxon>
        <taxon>Sar</taxon>
        <taxon>Alveolata</taxon>
        <taxon>Apicomplexa</taxon>
        <taxon>Conoidasida</taxon>
        <taxon>Coccidia</taxon>
        <taxon>Eucoccidiorida</taxon>
        <taxon>Eimeriorina</taxon>
        <taxon>Sarcocystidae</taxon>
        <taxon>Toxoplasma</taxon>
    </lineage>
</organism>
<proteinExistence type="inferred from homology"/>
<evidence type="ECO:0000313" key="11">
    <source>
        <dbReference type="Proteomes" id="UP000028840"/>
    </source>
</evidence>
<keyword evidence="6 9" id="KW-1133">Transmembrane helix</keyword>
<feature type="transmembrane region" description="Helical" evidence="9">
    <location>
        <begin position="6"/>
        <end position="29"/>
    </location>
</feature>
<dbReference type="PANTHER" id="PTHR12263">
    <property type="entry name" value="VACUOLAR ATP SYNTHASE SUBUNIT H"/>
    <property type="match status" value="1"/>
</dbReference>
<protein>
    <submittedName>
        <fullName evidence="10">Uncharacterized protein</fullName>
    </submittedName>
</protein>
<evidence type="ECO:0000256" key="2">
    <source>
        <dbReference type="ARBA" id="ARBA00008328"/>
    </source>
</evidence>
<evidence type="ECO:0000256" key="5">
    <source>
        <dbReference type="ARBA" id="ARBA00022781"/>
    </source>
</evidence>
<feature type="transmembrane region" description="Helical" evidence="9">
    <location>
        <begin position="41"/>
        <end position="61"/>
    </location>
</feature>
<evidence type="ECO:0000313" key="10">
    <source>
        <dbReference type="EMBL" id="KFG99862.1"/>
    </source>
</evidence>
<dbReference type="OrthoDB" id="330930at2759"/>
<name>A0A086PHN1_TOXGO</name>
<dbReference type="GO" id="GO:0046961">
    <property type="term" value="F:proton-transporting ATPase activity, rotational mechanism"/>
    <property type="evidence" value="ECO:0007669"/>
    <property type="project" value="InterPro"/>
</dbReference>
<keyword evidence="5" id="KW-0375">Hydrogen ion transport</keyword>
<evidence type="ECO:0000256" key="8">
    <source>
        <dbReference type="ARBA" id="ARBA00023136"/>
    </source>
</evidence>
<keyword evidence="4 9" id="KW-0812">Transmembrane</keyword>
<evidence type="ECO:0000256" key="6">
    <source>
        <dbReference type="ARBA" id="ARBA00022989"/>
    </source>
</evidence>
<reference evidence="10 11" key="1">
    <citation type="submission" date="2014-08" db="EMBL/GenBank/DDBJ databases">
        <authorList>
            <person name="Sibley D."/>
            <person name="Venepally P."/>
            <person name="Karamycheva S."/>
            <person name="Hadjithomas M."/>
            <person name="Khan A."/>
            <person name="Brunk B."/>
            <person name="Roos D."/>
            <person name="Caler E."/>
            <person name="Lorenzi H."/>
        </authorList>
    </citation>
    <scope>NUCLEOTIDE SEQUENCE [LARGE SCALE GENOMIC DNA]</scope>
    <source>
        <strain evidence="10 11">VAND</strain>
    </source>
</reference>
<dbReference type="EMBL" id="AEYJ02001770">
    <property type="protein sequence ID" value="KFG99862.1"/>
    <property type="molecule type" value="Genomic_DNA"/>
</dbReference>
<dbReference type="Proteomes" id="UP000028840">
    <property type="component" value="Unassembled WGS sequence"/>
</dbReference>
<accession>A0A086PHN1</accession>
<keyword evidence="8 9" id="KW-0472">Membrane</keyword>
<evidence type="ECO:0000256" key="1">
    <source>
        <dbReference type="ARBA" id="ARBA00004127"/>
    </source>
</evidence>
<evidence type="ECO:0000256" key="9">
    <source>
        <dbReference type="SAM" id="Phobius"/>
    </source>
</evidence>
<dbReference type="InterPro" id="IPR008389">
    <property type="entry name" value="ATPase_V0-cplx_e1/e2_su"/>
</dbReference>
<dbReference type="Pfam" id="PF05493">
    <property type="entry name" value="ATP_synt_H"/>
    <property type="match status" value="1"/>
</dbReference>
<dbReference type="VEuPathDB" id="ToxoDB:TGVAND_251470"/>
<keyword evidence="3" id="KW-0813">Transport</keyword>
<comment type="subcellular location">
    <subcellularLocation>
        <location evidence="1">Endomembrane system</location>
        <topology evidence="1">Multi-pass membrane protein</topology>
    </subcellularLocation>
</comment>
<comment type="caution">
    <text evidence="10">The sequence shown here is derived from an EMBL/GenBank/DDBJ whole genome shotgun (WGS) entry which is preliminary data.</text>
</comment>
<dbReference type="PANTHER" id="PTHR12263:SF0">
    <property type="entry name" value="V-TYPE PROTON ATPASE SUBUNIT"/>
    <property type="match status" value="1"/>
</dbReference>
<comment type="similarity">
    <text evidence="2">Belongs to the V-ATPase e1/e2 subunit family.</text>
</comment>
<evidence type="ECO:0000256" key="7">
    <source>
        <dbReference type="ARBA" id="ARBA00023065"/>
    </source>
</evidence>
<dbReference type="GO" id="GO:0012505">
    <property type="term" value="C:endomembrane system"/>
    <property type="evidence" value="ECO:0007669"/>
    <property type="project" value="UniProtKB-SubCell"/>
</dbReference>
<evidence type="ECO:0000256" key="3">
    <source>
        <dbReference type="ARBA" id="ARBA00022448"/>
    </source>
</evidence>
<keyword evidence="7" id="KW-0406">Ion transport</keyword>
<gene>
    <name evidence="10" type="ORF">TGVAND_251470</name>
</gene>
<dbReference type="AlphaFoldDB" id="A0A086PHN1"/>
<evidence type="ECO:0000256" key="4">
    <source>
        <dbReference type="ARBA" id="ARBA00022692"/>
    </source>
</evidence>
<dbReference type="GO" id="GO:0033179">
    <property type="term" value="C:proton-transporting V-type ATPase, V0 domain"/>
    <property type="evidence" value="ECO:0007669"/>
    <property type="project" value="InterPro"/>
</dbReference>
<sequence>MALGTIWIGTFAFAGVGVLLCGLLPFILLRPENTRNISKREMIGLMFTLVTTAIVCLWLFWVCAYVSQLHPLIYPERPKEEGTYSLDEGTL</sequence>